<dbReference type="AlphaFoldDB" id="A0A0K1JEE7"/>
<dbReference type="Pfam" id="PF00999">
    <property type="entry name" value="Na_H_Exchanger"/>
    <property type="match status" value="1"/>
</dbReference>
<dbReference type="InterPro" id="IPR006153">
    <property type="entry name" value="Cation/H_exchanger_TM"/>
</dbReference>
<evidence type="ECO:0000256" key="7">
    <source>
        <dbReference type="ARBA" id="ARBA00023065"/>
    </source>
</evidence>
<feature type="transmembrane region" description="Helical" evidence="10">
    <location>
        <begin position="419"/>
        <end position="442"/>
    </location>
</feature>
<feature type="transmembrane region" description="Helical" evidence="10">
    <location>
        <begin position="232"/>
        <end position="255"/>
    </location>
</feature>
<gene>
    <name evidence="12" type="ORF">VV02_02280</name>
</gene>
<dbReference type="PANTHER" id="PTHR10110:SF86">
    <property type="entry name" value="SODIUM_HYDROGEN EXCHANGER 7"/>
    <property type="match status" value="1"/>
</dbReference>
<feature type="transmembrane region" description="Helical" evidence="10">
    <location>
        <begin position="267"/>
        <end position="288"/>
    </location>
</feature>
<dbReference type="KEGG" id="lmoi:VV02_02280"/>
<keyword evidence="8 10" id="KW-0472">Membrane</keyword>
<keyword evidence="3" id="KW-1003">Cell membrane</keyword>
<dbReference type="Gene3D" id="6.10.140.1330">
    <property type="match status" value="1"/>
</dbReference>
<evidence type="ECO:0000313" key="13">
    <source>
        <dbReference type="Proteomes" id="UP000066480"/>
    </source>
</evidence>
<reference evidence="12 13" key="1">
    <citation type="submission" date="2015-03" db="EMBL/GenBank/DDBJ databases">
        <title>Luteipulveratus halotolerans sp. nov., a novel actinobacterium (Dermacoccaceae) from Sarawak, Malaysia.</title>
        <authorList>
            <person name="Juboi H."/>
            <person name="Basik A."/>
            <person name="Shamsul S.S."/>
            <person name="Arnold P."/>
            <person name="Schmitt E.K."/>
            <person name="Sanglier J.-J."/>
            <person name="Yeo T."/>
        </authorList>
    </citation>
    <scope>NUCLEOTIDE SEQUENCE [LARGE SCALE GENOMIC DNA]</scope>
    <source>
        <strain evidence="12 13">MN07-A0370</strain>
    </source>
</reference>
<evidence type="ECO:0000256" key="5">
    <source>
        <dbReference type="ARBA" id="ARBA00022989"/>
    </source>
</evidence>
<keyword evidence="9" id="KW-0739">Sodium transport</keyword>
<evidence type="ECO:0000259" key="11">
    <source>
        <dbReference type="Pfam" id="PF00999"/>
    </source>
</evidence>
<evidence type="ECO:0000256" key="8">
    <source>
        <dbReference type="ARBA" id="ARBA00023136"/>
    </source>
</evidence>
<evidence type="ECO:0000256" key="4">
    <source>
        <dbReference type="ARBA" id="ARBA00022692"/>
    </source>
</evidence>
<feature type="transmembrane region" description="Helical" evidence="10">
    <location>
        <begin position="300"/>
        <end position="323"/>
    </location>
</feature>
<dbReference type="GO" id="GO:0005886">
    <property type="term" value="C:plasma membrane"/>
    <property type="evidence" value="ECO:0007669"/>
    <property type="project" value="UniProtKB-SubCell"/>
</dbReference>
<feature type="transmembrane region" description="Helical" evidence="10">
    <location>
        <begin position="181"/>
        <end position="202"/>
    </location>
</feature>
<name>A0A0K1JEE7_9MICO</name>
<evidence type="ECO:0000256" key="9">
    <source>
        <dbReference type="ARBA" id="ARBA00023201"/>
    </source>
</evidence>
<keyword evidence="7" id="KW-0406">Ion transport</keyword>
<evidence type="ECO:0000256" key="2">
    <source>
        <dbReference type="ARBA" id="ARBA00022448"/>
    </source>
</evidence>
<organism evidence="12 13">
    <name type="scientific">Luteipulveratus mongoliensis</name>
    <dbReference type="NCBI Taxonomy" id="571913"/>
    <lineage>
        <taxon>Bacteria</taxon>
        <taxon>Bacillati</taxon>
        <taxon>Actinomycetota</taxon>
        <taxon>Actinomycetes</taxon>
        <taxon>Micrococcales</taxon>
        <taxon>Dermacoccaceae</taxon>
        <taxon>Luteipulveratus</taxon>
    </lineage>
</organism>
<feature type="transmembrane region" description="Helical" evidence="10">
    <location>
        <begin position="53"/>
        <end position="71"/>
    </location>
</feature>
<accession>A0A0K1JEE7</accession>
<feature type="domain" description="Cation/H+ exchanger transmembrane" evidence="11">
    <location>
        <begin position="13"/>
        <end position="442"/>
    </location>
</feature>
<evidence type="ECO:0000256" key="3">
    <source>
        <dbReference type="ARBA" id="ARBA00022475"/>
    </source>
</evidence>
<dbReference type="PATRIC" id="fig|571913.6.peg.469"/>
<evidence type="ECO:0000313" key="12">
    <source>
        <dbReference type="EMBL" id="AKU14968.1"/>
    </source>
</evidence>
<evidence type="ECO:0000256" key="6">
    <source>
        <dbReference type="ARBA" id="ARBA00023053"/>
    </source>
</evidence>
<keyword evidence="2" id="KW-0813">Transport</keyword>
<dbReference type="PANTHER" id="PTHR10110">
    <property type="entry name" value="SODIUM/HYDROGEN EXCHANGER"/>
    <property type="match status" value="1"/>
</dbReference>
<feature type="transmembrane region" description="Helical" evidence="10">
    <location>
        <begin position="83"/>
        <end position="105"/>
    </location>
</feature>
<proteinExistence type="predicted"/>
<evidence type="ECO:0000256" key="10">
    <source>
        <dbReference type="SAM" id="Phobius"/>
    </source>
</evidence>
<evidence type="ECO:0000256" key="1">
    <source>
        <dbReference type="ARBA" id="ARBA00004651"/>
    </source>
</evidence>
<keyword evidence="6" id="KW-0915">Sodium</keyword>
<feature type="transmembrane region" description="Helical" evidence="10">
    <location>
        <begin position="209"/>
        <end position="226"/>
    </location>
</feature>
<keyword evidence="5 10" id="KW-1133">Transmembrane helix</keyword>
<protein>
    <recommendedName>
        <fullName evidence="11">Cation/H+ exchanger transmembrane domain-containing protein</fullName>
    </recommendedName>
</protein>
<comment type="subcellular location">
    <subcellularLocation>
        <location evidence="1">Cell membrane</location>
        <topology evidence="1">Multi-pass membrane protein</topology>
    </subcellularLocation>
</comment>
<sequence length="565" mass="60308">MSLTLIAVLGIISIVAVTAFSTRLGIAAPLSLVVVGVVLSFIPSAPDIAVEPHIILGGVLPPLLYSAALNMPAQDFRRNIKAITGLAVVLVALTTVVSGALLHWVMPEIDWPMAFAIGAVISPTDAVAATSIGKRLGLPPRIVTMLEGEGLVNDASALVLLRSAIAAVAVSVSILDVVWDFVLAVLIAAVIGFAVAFVGIKVRALLPDPVLSTAISFVVPFVAFLPTESLDASGVLAVVVAGVVTGSVGPAFLGARVRWAETINWRTVAFLLESSIFLLMGLTIAPLLDEVSDEHLSAGRAVWIGLLLAVLVIALRLAFVVPLMGLLRRETRRAAETKPQVQDWREHPRFKAGQDNLSPRKQTFIEVRFRRLNADLDFFLSQAVGWRGGLVLGWAGMRGAITVAAAQTLPEGTAYRPQLILIAYVVAITTLLVQGLTIPAVIRVADIPADDPARHRADLGRLTTGLTEAGLAALEDSAAPDDVAQRSLEQARSAIARRGDQTAMEDPDAQQERELYAAYLREALDAQREWLNRAMAGSTYDASVITDGRRYLDLLEMRLQDAPQT</sequence>
<dbReference type="InterPro" id="IPR018422">
    <property type="entry name" value="Cation/H_exchanger_CPA1"/>
</dbReference>
<dbReference type="OrthoDB" id="57886at2"/>
<dbReference type="GO" id="GO:0051453">
    <property type="term" value="P:regulation of intracellular pH"/>
    <property type="evidence" value="ECO:0007669"/>
    <property type="project" value="TreeGrafter"/>
</dbReference>
<dbReference type="RefSeq" id="WP_052589533.1">
    <property type="nucleotide sequence ID" value="NZ_CP011112.1"/>
</dbReference>
<dbReference type="Proteomes" id="UP000066480">
    <property type="component" value="Chromosome"/>
</dbReference>
<keyword evidence="13" id="KW-1185">Reference proteome</keyword>
<dbReference type="GO" id="GO:0015385">
    <property type="term" value="F:sodium:proton antiporter activity"/>
    <property type="evidence" value="ECO:0007669"/>
    <property type="project" value="InterPro"/>
</dbReference>
<dbReference type="STRING" id="571913.VV02_02280"/>
<keyword evidence="4 10" id="KW-0812">Transmembrane</keyword>
<dbReference type="EMBL" id="CP011112">
    <property type="protein sequence ID" value="AKU14968.1"/>
    <property type="molecule type" value="Genomic_DNA"/>
</dbReference>
<dbReference type="GO" id="GO:0015386">
    <property type="term" value="F:potassium:proton antiporter activity"/>
    <property type="evidence" value="ECO:0007669"/>
    <property type="project" value="TreeGrafter"/>
</dbReference>
<dbReference type="GO" id="GO:0098719">
    <property type="term" value="P:sodium ion import across plasma membrane"/>
    <property type="evidence" value="ECO:0007669"/>
    <property type="project" value="TreeGrafter"/>
</dbReference>